<dbReference type="InterPro" id="IPR000073">
    <property type="entry name" value="AB_hydrolase_1"/>
</dbReference>
<protein>
    <submittedName>
        <fullName evidence="2">Alpha/beta hydrolase</fullName>
    </submittedName>
</protein>
<name>A0A3A4AED9_9ACTN</name>
<evidence type="ECO:0000313" key="2">
    <source>
        <dbReference type="EMBL" id="RJL24013.1"/>
    </source>
</evidence>
<dbReference type="PANTHER" id="PTHR43798:SF33">
    <property type="entry name" value="HYDROLASE, PUTATIVE (AFU_ORTHOLOGUE AFUA_2G14860)-RELATED"/>
    <property type="match status" value="1"/>
</dbReference>
<feature type="domain" description="AB hydrolase-1" evidence="1">
    <location>
        <begin position="22"/>
        <end position="250"/>
    </location>
</feature>
<accession>A0A3A4AED9</accession>
<dbReference type="Proteomes" id="UP000265768">
    <property type="component" value="Unassembled WGS sequence"/>
</dbReference>
<dbReference type="Pfam" id="PF12697">
    <property type="entry name" value="Abhydrolase_6"/>
    <property type="match status" value="1"/>
</dbReference>
<evidence type="ECO:0000259" key="1">
    <source>
        <dbReference type="Pfam" id="PF12697"/>
    </source>
</evidence>
<organism evidence="2 3">
    <name type="scientific">Bailinhaonella thermotolerans</name>
    <dbReference type="NCBI Taxonomy" id="1070861"/>
    <lineage>
        <taxon>Bacteria</taxon>
        <taxon>Bacillati</taxon>
        <taxon>Actinomycetota</taxon>
        <taxon>Actinomycetes</taxon>
        <taxon>Streptosporangiales</taxon>
        <taxon>Streptosporangiaceae</taxon>
        <taxon>Bailinhaonella</taxon>
    </lineage>
</organism>
<keyword evidence="2" id="KW-0378">Hydrolase</keyword>
<dbReference type="SUPFAM" id="SSF53474">
    <property type="entry name" value="alpha/beta-Hydrolases"/>
    <property type="match status" value="1"/>
</dbReference>
<dbReference type="Gene3D" id="3.40.50.1820">
    <property type="entry name" value="alpha/beta hydrolase"/>
    <property type="match status" value="1"/>
</dbReference>
<keyword evidence="3" id="KW-1185">Reference proteome</keyword>
<dbReference type="GO" id="GO:0016787">
    <property type="term" value="F:hydrolase activity"/>
    <property type="evidence" value="ECO:0007669"/>
    <property type="project" value="UniProtKB-KW"/>
</dbReference>
<dbReference type="OrthoDB" id="3866834at2"/>
<dbReference type="InterPro" id="IPR029058">
    <property type="entry name" value="AB_hydrolase_fold"/>
</dbReference>
<gene>
    <name evidence="2" type="ORF">D5H75_31805</name>
</gene>
<dbReference type="EMBL" id="QZEY01000017">
    <property type="protein sequence ID" value="RJL24013.1"/>
    <property type="molecule type" value="Genomic_DNA"/>
</dbReference>
<dbReference type="InterPro" id="IPR050266">
    <property type="entry name" value="AB_hydrolase_sf"/>
</dbReference>
<evidence type="ECO:0000313" key="3">
    <source>
        <dbReference type="Proteomes" id="UP000265768"/>
    </source>
</evidence>
<dbReference type="PANTHER" id="PTHR43798">
    <property type="entry name" value="MONOACYLGLYCEROL LIPASE"/>
    <property type="match status" value="1"/>
</dbReference>
<dbReference type="PRINTS" id="PR00111">
    <property type="entry name" value="ABHYDROLASE"/>
</dbReference>
<dbReference type="AlphaFoldDB" id="A0A3A4AED9"/>
<proteinExistence type="predicted"/>
<dbReference type="GO" id="GO:0016020">
    <property type="term" value="C:membrane"/>
    <property type="evidence" value="ECO:0007669"/>
    <property type="project" value="TreeGrafter"/>
</dbReference>
<comment type="caution">
    <text evidence="2">The sequence shown here is derived from an EMBL/GenBank/DDBJ whole genome shotgun (WGS) entry which is preliminary data.</text>
</comment>
<reference evidence="2 3" key="1">
    <citation type="submission" date="2018-09" db="EMBL/GenBank/DDBJ databases">
        <title>YIM 75507 draft genome.</title>
        <authorList>
            <person name="Tang S."/>
            <person name="Feng Y."/>
        </authorList>
    </citation>
    <scope>NUCLEOTIDE SEQUENCE [LARGE SCALE GENOMIC DNA]</scope>
    <source>
        <strain evidence="2 3">YIM 75507</strain>
    </source>
</reference>
<sequence length="260" mass="27634">MRVVSAEGTTVSYRRAGEGPGLVLLHGTNSDGQSGFGHLVDRFTDRRTVITPDYAGAGQSTIPDGPLSLDVLVSQVAAVIDDAGGGPVDLLGTSLGAVVSAATAAAHPEMIRRLILVAGWVSSDDARHRLVFETWKRLQALDPELSTRFGLSLALSPDFLAGLGPGQVGQLTARRFPAATDRRIDLGLRIDISGLLPKITAPTLVIGLSRDQLVPPYHARALHAAISGSRYEEIDSGHAVQVERPDELIRLARAFFHEQG</sequence>